<gene>
    <name evidence="1" type="ORF">MANES_15G077500v8</name>
</gene>
<evidence type="ECO:0000313" key="2">
    <source>
        <dbReference type="Proteomes" id="UP000091857"/>
    </source>
</evidence>
<protein>
    <submittedName>
        <fullName evidence="1">Uncharacterized protein</fullName>
    </submittedName>
</protein>
<comment type="caution">
    <text evidence="1">The sequence shown here is derived from an EMBL/GenBank/DDBJ whole genome shotgun (WGS) entry which is preliminary data.</text>
</comment>
<evidence type="ECO:0000313" key="1">
    <source>
        <dbReference type="EMBL" id="KAG8637069.1"/>
    </source>
</evidence>
<dbReference type="EMBL" id="CM004401">
    <property type="protein sequence ID" value="KAG8637069.1"/>
    <property type="molecule type" value="Genomic_DNA"/>
</dbReference>
<keyword evidence="2" id="KW-1185">Reference proteome</keyword>
<sequence length="196" mass="22788">MTNRRRLEFHTEDQTPHKWSVSLTEEVFKIFFSQGTPILHKIFGGGSLFSPLLFGKFFDPSDAFPLWEFESDVLLSNLRSSGKTSVDWFRTDEAYVLKAELPAGAEINSVRLYAENGKIVEISGQWKQQKESKAKDWRSGHWWEHGYVRRLELPEDADCRKIEGYLNNDIFLEVRIPKKTLDCDRDDTITKKSDPL</sequence>
<reference evidence="2" key="1">
    <citation type="journal article" date="2016" name="Nat. Biotechnol.">
        <title>Sequencing wild and cultivated cassava and related species reveals extensive interspecific hybridization and genetic diversity.</title>
        <authorList>
            <person name="Bredeson J.V."/>
            <person name="Lyons J.B."/>
            <person name="Prochnik S.E."/>
            <person name="Wu G.A."/>
            <person name="Ha C.M."/>
            <person name="Edsinger-Gonzales E."/>
            <person name="Grimwood J."/>
            <person name="Schmutz J."/>
            <person name="Rabbi I.Y."/>
            <person name="Egesi C."/>
            <person name="Nauluvula P."/>
            <person name="Lebot V."/>
            <person name="Ndunguru J."/>
            <person name="Mkamilo G."/>
            <person name="Bart R.S."/>
            <person name="Setter T.L."/>
            <person name="Gleadow R.M."/>
            <person name="Kulakow P."/>
            <person name="Ferguson M.E."/>
            <person name="Rounsley S."/>
            <person name="Rokhsar D.S."/>
        </authorList>
    </citation>
    <scope>NUCLEOTIDE SEQUENCE [LARGE SCALE GENOMIC DNA]</scope>
    <source>
        <strain evidence="2">cv. AM560-2</strain>
    </source>
</reference>
<organism evidence="1 2">
    <name type="scientific">Manihot esculenta</name>
    <name type="common">Cassava</name>
    <name type="synonym">Jatropha manihot</name>
    <dbReference type="NCBI Taxonomy" id="3983"/>
    <lineage>
        <taxon>Eukaryota</taxon>
        <taxon>Viridiplantae</taxon>
        <taxon>Streptophyta</taxon>
        <taxon>Embryophyta</taxon>
        <taxon>Tracheophyta</taxon>
        <taxon>Spermatophyta</taxon>
        <taxon>Magnoliopsida</taxon>
        <taxon>eudicotyledons</taxon>
        <taxon>Gunneridae</taxon>
        <taxon>Pentapetalae</taxon>
        <taxon>rosids</taxon>
        <taxon>fabids</taxon>
        <taxon>Malpighiales</taxon>
        <taxon>Euphorbiaceae</taxon>
        <taxon>Crotonoideae</taxon>
        <taxon>Manihoteae</taxon>
        <taxon>Manihot</taxon>
    </lineage>
</organism>
<proteinExistence type="predicted"/>
<name>A0ACB7G9W6_MANES</name>
<dbReference type="Proteomes" id="UP000091857">
    <property type="component" value="Chromosome 15"/>
</dbReference>
<accession>A0ACB7G9W6</accession>